<dbReference type="RefSeq" id="WP_306157113.1">
    <property type="nucleotide sequence ID" value="NZ_CP132314.1"/>
</dbReference>
<keyword evidence="2" id="KW-1185">Reference proteome</keyword>
<gene>
    <name evidence="1" type="ORF">Q9315_10715</name>
</gene>
<organism evidence="1 2">
    <name type="scientific">Shinella oryzae</name>
    <dbReference type="NCBI Taxonomy" id="2871820"/>
    <lineage>
        <taxon>Bacteria</taxon>
        <taxon>Pseudomonadati</taxon>
        <taxon>Pseudomonadota</taxon>
        <taxon>Alphaproteobacteria</taxon>
        <taxon>Hyphomicrobiales</taxon>
        <taxon>Rhizobiaceae</taxon>
        <taxon>Shinella</taxon>
    </lineage>
</organism>
<evidence type="ECO:0000313" key="2">
    <source>
        <dbReference type="Proteomes" id="UP001225788"/>
    </source>
</evidence>
<protein>
    <submittedName>
        <fullName evidence="1">Dehydrogenase</fullName>
    </submittedName>
</protein>
<accession>A0ABY9K007</accession>
<proteinExistence type="predicted"/>
<name>A0ABY9K007_9HYPH</name>
<dbReference type="EMBL" id="CP132314">
    <property type="protein sequence ID" value="WLS01915.1"/>
    <property type="molecule type" value="Genomic_DNA"/>
</dbReference>
<reference evidence="1 2" key="1">
    <citation type="submission" date="2023-08" db="EMBL/GenBank/DDBJ databases">
        <title>Pathogen: clinical or host-associated sample.</title>
        <authorList>
            <person name="Hergert J."/>
            <person name="Casey R."/>
            <person name="Wagner J."/>
            <person name="Young E.L."/>
            <person name="Oakeson K.F."/>
        </authorList>
    </citation>
    <scope>NUCLEOTIDE SEQUENCE [LARGE SCALE GENOMIC DNA]</scope>
    <source>
        <strain evidence="1 2">UPHL-collab-2</strain>
    </source>
</reference>
<sequence length="72" mass="7849">MQPLCEPVTDAATLDAADDPVDTALAWHGGDARATIETLLADCAHLQRQLDLMRAAMGRGFTRGWEPSVRRD</sequence>
<evidence type="ECO:0000313" key="1">
    <source>
        <dbReference type="EMBL" id="WLS01915.1"/>
    </source>
</evidence>
<dbReference type="Proteomes" id="UP001225788">
    <property type="component" value="Chromosome"/>
</dbReference>